<feature type="transmembrane region" description="Helical" evidence="2">
    <location>
        <begin position="197"/>
        <end position="215"/>
    </location>
</feature>
<evidence type="ECO:0000256" key="2">
    <source>
        <dbReference type="SAM" id="Phobius"/>
    </source>
</evidence>
<dbReference type="PANTHER" id="PTHR43471:SF3">
    <property type="entry name" value="ABC TRANSPORTER PERMEASE PROTEIN NATB"/>
    <property type="match status" value="1"/>
</dbReference>
<feature type="transmembrane region" description="Helical" evidence="2">
    <location>
        <begin position="169"/>
        <end position="190"/>
    </location>
</feature>
<dbReference type="OrthoDB" id="8563307at2"/>
<evidence type="ECO:0000313" key="3">
    <source>
        <dbReference type="EMBL" id="TWD84163.1"/>
    </source>
</evidence>
<organism evidence="3 4">
    <name type="scientific">Kribbella amoyensis</name>
    <dbReference type="NCBI Taxonomy" id="996641"/>
    <lineage>
        <taxon>Bacteria</taxon>
        <taxon>Bacillati</taxon>
        <taxon>Actinomycetota</taxon>
        <taxon>Actinomycetes</taxon>
        <taxon>Propionibacteriales</taxon>
        <taxon>Kribbellaceae</taxon>
        <taxon>Kribbella</taxon>
    </lineage>
</organism>
<keyword evidence="2" id="KW-0472">Membrane</keyword>
<evidence type="ECO:0000256" key="1">
    <source>
        <dbReference type="SAM" id="MobiDB-lite"/>
    </source>
</evidence>
<name>A0A561BZ61_9ACTN</name>
<proteinExistence type="predicted"/>
<evidence type="ECO:0000313" key="4">
    <source>
        <dbReference type="Proteomes" id="UP000318380"/>
    </source>
</evidence>
<feature type="transmembrane region" description="Helical" evidence="2">
    <location>
        <begin position="84"/>
        <end position="104"/>
    </location>
</feature>
<keyword evidence="2" id="KW-0812">Transmembrane</keyword>
<dbReference type="PANTHER" id="PTHR43471">
    <property type="entry name" value="ABC TRANSPORTER PERMEASE"/>
    <property type="match status" value="1"/>
</dbReference>
<comment type="caution">
    <text evidence="3">The sequence shown here is derived from an EMBL/GenBank/DDBJ whole genome shotgun (WGS) entry which is preliminary data.</text>
</comment>
<feature type="transmembrane region" description="Helical" evidence="2">
    <location>
        <begin position="136"/>
        <end position="157"/>
    </location>
</feature>
<dbReference type="GO" id="GO:0140359">
    <property type="term" value="F:ABC-type transporter activity"/>
    <property type="evidence" value="ECO:0007669"/>
    <property type="project" value="InterPro"/>
</dbReference>
<dbReference type="Proteomes" id="UP000318380">
    <property type="component" value="Unassembled WGS sequence"/>
</dbReference>
<sequence>MTIQPTGTDPGGTTPAGTGVERASDVPRRAGRGSWLVVAWREIRDLWLGGRGLVLLFAYAITLSVTTYLTASNQALNFLEQREAVSLTLQVAVALGTLLTLLAASDAFSGERDRGTLESLLLAPIPRWALTVGKGLAALTLWFAAYVVAIPYVWYLGKGVKVVDTSLRSGLLVGALLALAMVGLGLLISIFSSTNRVSLSVSVFILLALFAPTQMPSSAQRGWFGDLLLRADPFTAGLRYLGRTIVNARSFAQEGHWLIGPAVAAGLAVGFAVALSSRLRLGAGGRG</sequence>
<dbReference type="Pfam" id="PF12679">
    <property type="entry name" value="ABC2_membrane_2"/>
    <property type="match status" value="1"/>
</dbReference>
<dbReference type="AlphaFoldDB" id="A0A561BZ61"/>
<feature type="compositionally biased region" description="Low complexity" evidence="1">
    <location>
        <begin position="1"/>
        <end position="19"/>
    </location>
</feature>
<keyword evidence="4" id="KW-1185">Reference proteome</keyword>
<accession>A0A561BZ61</accession>
<gene>
    <name evidence="3" type="ORF">FB561_5338</name>
</gene>
<feature type="transmembrane region" description="Helical" evidence="2">
    <location>
        <begin position="257"/>
        <end position="276"/>
    </location>
</feature>
<reference evidence="3 4" key="1">
    <citation type="submission" date="2019-06" db="EMBL/GenBank/DDBJ databases">
        <title>Sequencing the genomes of 1000 actinobacteria strains.</title>
        <authorList>
            <person name="Klenk H.-P."/>
        </authorList>
    </citation>
    <scope>NUCLEOTIDE SEQUENCE [LARGE SCALE GENOMIC DNA]</scope>
    <source>
        <strain evidence="3 4">DSM 24683</strain>
    </source>
</reference>
<feature type="region of interest" description="Disordered" evidence="1">
    <location>
        <begin position="1"/>
        <end position="26"/>
    </location>
</feature>
<feature type="transmembrane region" description="Helical" evidence="2">
    <location>
        <begin position="53"/>
        <end position="72"/>
    </location>
</feature>
<dbReference type="RefSeq" id="WP_145811221.1">
    <property type="nucleotide sequence ID" value="NZ_VIVK01000001.1"/>
</dbReference>
<dbReference type="GO" id="GO:0005886">
    <property type="term" value="C:plasma membrane"/>
    <property type="evidence" value="ECO:0007669"/>
    <property type="project" value="UniProtKB-SubCell"/>
</dbReference>
<dbReference type="EMBL" id="VIVK01000001">
    <property type="protein sequence ID" value="TWD84163.1"/>
    <property type="molecule type" value="Genomic_DNA"/>
</dbReference>
<keyword evidence="2" id="KW-1133">Transmembrane helix</keyword>
<protein>
    <submittedName>
        <fullName evidence="3">ABC-2 type transport system permease protein</fullName>
    </submittedName>
</protein>